<dbReference type="RefSeq" id="WP_060935125.1">
    <property type="nucleotide sequence ID" value="NZ_KQ960432.1"/>
</dbReference>
<evidence type="ECO:0000256" key="1">
    <source>
        <dbReference type="SAM" id="Phobius"/>
    </source>
</evidence>
<proteinExistence type="predicted"/>
<keyword evidence="3" id="KW-1185">Reference proteome</keyword>
<keyword evidence="1" id="KW-0812">Transmembrane</keyword>
<comment type="caution">
    <text evidence="2">The sequence shown here is derived from an EMBL/GenBank/DDBJ whole genome shotgun (WGS) entry which is preliminary data.</text>
</comment>
<sequence length="87" mass="10223">MPTESPKPNFFVRAFRLYRDGFRGLTPTSKKLWLIIALKLFIMFAILRAFFFPNHVKQQAQEQHIERSEFVGDELLNRRAPGDTVAR</sequence>
<organism evidence="2 3">
    <name type="scientific">Porphyromonas somerae</name>
    <dbReference type="NCBI Taxonomy" id="322095"/>
    <lineage>
        <taxon>Bacteria</taxon>
        <taxon>Pseudomonadati</taxon>
        <taxon>Bacteroidota</taxon>
        <taxon>Bacteroidia</taxon>
        <taxon>Bacteroidales</taxon>
        <taxon>Porphyromonadaceae</taxon>
        <taxon>Porphyromonas</taxon>
    </lineage>
</organism>
<dbReference type="Pfam" id="PF14899">
    <property type="entry name" value="DUF4492"/>
    <property type="match status" value="1"/>
</dbReference>
<evidence type="ECO:0000313" key="3">
    <source>
        <dbReference type="Proteomes" id="UP000070224"/>
    </source>
</evidence>
<dbReference type="AlphaFoldDB" id="A0A134BAP2"/>
<name>A0A134BAP2_9PORP</name>
<evidence type="ECO:0000313" key="2">
    <source>
        <dbReference type="EMBL" id="KXB77027.1"/>
    </source>
</evidence>
<keyword evidence="1" id="KW-0472">Membrane</keyword>
<feature type="transmembrane region" description="Helical" evidence="1">
    <location>
        <begin position="32"/>
        <end position="51"/>
    </location>
</feature>
<dbReference type="EMBL" id="LSDK01000050">
    <property type="protein sequence ID" value="KXB77027.1"/>
    <property type="molecule type" value="Genomic_DNA"/>
</dbReference>
<keyword evidence="1" id="KW-1133">Transmembrane helix</keyword>
<dbReference type="PATRIC" id="fig|322095.3.peg.676"/>
<evidence type="ECO:0008006" key="4">
    <source>
        <dbReference type="Google" id="ProtNLM"/>
    </source>
</evidence>
<protein>
    <recommendedName>
        <fullName evidence="4">DUF4492 domain-containing protein</fullName>
    </recommendedName>
</protein>
<accession>A0A134BAP2</accession>
<dbReference type="STRING" id="322095.HMPREF3185_00683"/>
<reference evidence="3" key="1">
    <citation type="submission" date="2016-01" db="EMBL/GenBank/DDBJ databases">
        <authorList>
            <person name="Mitreva M."/>
            <person name="Pepin K.H."/>
            <person name="Mihindukulasuriya K.A."/>
            <person name="Fulton R."/>
            <person name="Fronick C."/>
            <person name="O'Laughlin M."/>
            <person name="Miner T."/>
            <person name="Herter B."/>
            <person name="Rosa B.A."/>
            <person name="Cordes M."/>
            <person name="Tomlinson C."/>
            <person name="Wollam A."/>
            <person name="Palsikar V.B."/>
            <person name="Mardis E.R."/>
            <person name="Wilson R.K."/>
        </authorList>
    </citation>
    <scope>NUCLEOTIDE SEQUENCE [LARGE SCALE GENOMIC DNA]</scope>
    <source>
        <strain evidence="3">KA00683</strain>
    </source>
</reference>
<dbReference type="InterPro" id="IPR027853">
    <property type="entry name" value="DUF4492"/>
</dbReference>
<dbReference type="OrthoDB" id="1122086at2"/>
<gene>
    <name evidence="2" type="ORF">HMPREF3185_00683</name>
</gene>
<dbReference type="Proteomes" id="UP000070224">
    <property type="component" value="Unassembled WGS sequence"/>
</dbReference>